<reference evidence="2 3" key="1">
    <citation type="journal article" date="2015" name="Stand. Genomic Sci.">
        <title>Genomic information of the arsenic-resistant bacterium Lysobacter arseniciresistens type strain ZS79(T) and comparison of Lysobacter draft genomes.</title>
        <authorList>
            <person name="Liu L."/>
            <person name="Zhang S."/>
            <person name="Luo M."/>
            <person name="Wang G."/>
        </authorList>
    </citation>
    <scope>NUCLEOTIDE SEQUENCE [LARGE SCALE GENOMIC DNA]</scope>
    <source>
        <strain evidence="2 3">ZS79</strain>
    </source>
</reference>
<dbReference type="EMBL" id="AVPT01000020">
    <property type="protein sequence ID" value="KGM55200.1"/>
    <property type="molecule type" value="Genomic_DNA"/>
</dbReference>
<dbReference type="AlphaFoldDB" id="A0A0A0EY41"/>
<proteinExistence type="predicted"/>
<sequence>MSLWDGEQREWLQAMGYSLLALAGDAVDPQPDAVPGRPVSADGAGADTADVAGVDAVDVDHSPAGDAVPPAPAPRPPRAPPPRPDGLGERDPAPPQRPRTDAADKAAALDAARRAGAARQFDGPLWDDLLRATRQSPALAARTLREFGVDPAALRDDPQAKRELWIRLRSLRQGGVR</sequence>
<name>A0A0A0EY41_9GAMM</name>
<protein>
    <recommendedName>
        <fullName evidence="4">Alanine acetyltransferase</fullName>
    </recommendedName>
</protein>
<evidence type="ECO:0008006" key="4">
    <source>
        <dbReference type="Google" id="ProtNLM"/>
    </source>
</evidence>
<accession>A0A0A0EY41</accession>
<evidence type="ECO:0000313" key="3">
    <source>
        <dbReference type="Proteomes" id="UP000029989"/>
    </source>
</evidence>
<comment type="caution">
    <text evidence="2">The sequence shown here is derived from an EMBL/GenBank/DDBJ whole genome shotgun (WGS) entry which is preliminary data.</text>
</comment>
<evidence type="ECO:0000313" key="2">
    <source>
        <dbReference type="EMBL" id="KGM55200.1"/>
    </source>
</evidence>
<evidence type="ECO:0000256" key="1">
    <source>
        <dbReference type="SAM" id="MobiDB-lite"/>
    </source>
</evidence>
<dbReference type="Proteomes" id="UP000029989">
    <property type="component" value="Unassembled WGS sequence"/>
</dbReference>
<keyword evidence="3" id="KW-1185">Reference proteome</keyword>
<dbReference type="OrthoDB" id="6028548at2"/>
<organism evidence="2 3">
    <name type="scientific">Lysobacter arseniciresistens ZS79</name>
    <dbReference type="NCBI Taxonomy" id="913325"/>
    <lineage>
        <taxon>Bacteria</taxon>
        <taxon>Pseudomonadati</taxon>
        <taxon>Pseudomonadota</taxon>
        <taxon>Gammaproteobacteria</taxon>
        <taxon>Lysobacterales</taxon>
        <taxon>Lysobacteraceae</taxon>
        <taxon>Novilysobacter</taxon>
    </lineage>
</organism>
<dbReference type="RefSeq" id="WP_036211893.1">
    <property type="nucleotide sequence ID" value="NZ_AVPT01000020.1"/>
</dbReference>
<feature type="region of interest" description="Disordered" evidence="1">
    <location>
        <begin position="26"/>
        <end position="106"/>
    </location>
</feature>
<gene>
    <name evidence="2" type="ORF">N799_03960</name>
</gene>
<feature type="compositionally biased region" description="Low complexity" evidence="1">
    <location>
        <begin position="41"/>
        <end position="56"/>
    </location>
</feature>
<dbReference type="STRING" id="913325.N799_03960"/>
<feature type="compositionally biased region" description="Basic and acidic residues" evidence="1">
    <location>
        <begin position="86"/>
        <end position="104"/>
    </location>
</feature>
<feature type="compositionally biased region" description="Pro residues" evidence="1">
    <location>
        <begin position="69"/>
        <end position="84"/>
    </location>
</feature>